<comment type="similarity">
    <text evidence="1">Belongs to the amidase family.</text>
</comment>
<dbReference type="PANTHER" id="PTHR11895:SF7">
    <property type="entry name" value="GLUTAMYL-TRNA(GLN) AMIDOTRANSFERASE SUBUNIT A, MITOCHONDRIAL"/>
    <property type="match status" value="1"/>
</dbReference>
<dbReference type="PANTHER" id="PTHR11895">
    <property type="entry name" value="TRANSAMIDASE"/>
    <property type="match status" value="1"/>
</dbReference>
<dbReference type="EC" id="3.5.1.4" evidence="3"/>
<gene>
    <name evidence="3" type="ORF">HD594_003105</name>
</gene>
<dbReference type="InterPro" id="IPR020556">
    <property type="entry name" value="Amidase_CS"/>
</dbReference>
<name>A0A7X0KW10_9MICO</name>
<dbReference type="GO" id="GO:0004040">
    <property type="term" value="F:amidase activity"/>
    <property type="evidence" value="ECO:0007669"/>
    <property type="project" value="UniProtKB-EC"/>
</dbReference>
<dbReference type="Proteomes" id="UP000537775">
    <property type="component" value="Unassembled WGS sequence"/>
</dbReference>
<dbReference type="Gene3D" id="3.90.1300.10">
    <property type="entry name" value="Amidase signature (AS) domain"/>
    <property type="match status" value="1"/>
</dbReference>
<evidence type="ECO:0000256" key="1">
    <source>
        <dbReference type="ARBA" id="ARBA00009199"/>
    </source>
</evidence>
<comment type="caution">
    <text evidence="3">The sequence shown here is derived from an EMBL/GenBank/DDBJ whole genome shotgun (WGS) entry which is preliminary data.</text>
</comment>
<accession>A0A7X0KW10</accession>
<dbReference type="InterPro" id="IPR023631">
    <property type="entry name" value="Amidase_dom"/>
</dbReference>
<protein>
    <submittedName>
        <fullName evidence="3">Amidase</fullName>
        <ecNumber evidence="3">3.5.1.4</ecNumber>
    </submittedName>
</protein>
<dbReference type="InterPro" id="IPR036928">
    <property type="entry name" value="AS_sf"/>
</dbReference>
<evidence type="ECO:0000313" key="4">
    <source>
        <dbReference type="Proteomes" id="UP000537775"/>
    </source>
</evidence>
<dbReference type="AlphaFoldDB" id="A0A7X0KW10"/>
<reference evidence="3 4" key="1">
    <citation type="submission" date="2020-08" db="EMBL/GenBank/DDBJ databases">
        <title>Sequencing the genomes of 1000 actinobacteria strains.</title>
        <authorList>
            <person name="Klenk H.-P."/>
        </authorList>
    </citation>
    <scope>NUCLEOTIDE SEQUENCE [LARGE SCALE GENOMIC DNA]</scope>
    <source>
        <strain evidence="3 4">DSM 12511</strain>
    </source>
</reference>
<keyword evidence="4" id="KW-1185">Reference proteome</keyword>
<dbReference type="InterPro" id="IPR000120">
    <property type="entry name" value="Amidase"/>
</dbReference>
<keyword evidence="3" id="KW-0378">Hydrolase</keyword>
<dbReference type="SUPFAM" id="SSF75304">
    <property type="entry name" value="Amidase signature (AS) enzymes"/>
    <property type="match status" value="1"/>
</dbReference>
<evidence type="ECO:0000313" key="3">
    <source>
        <dbReference type="EMBL" id="MBB6392792.1"/>
    </source>
</evidence>
<dbReference type="RefSeq" id="WP_184751869.1">
    <property type="nucleotide sequence ID" value="NZ_BAAAJR010000001.1"/>
</dbReference>
<organism evidence="3 4">
    <name type="scientific">Microbacterium thalassium</name>
    <dbReference type="NCBI Taxonomy" id="362649"/>
    <lineage>
        <taxon>Bacteria</taxon>
        <taxon>Bacillati</taxon>
        <taxon>Actinomycetota</taxon>
        <taxon>Actinomycetes</taxon>
        <taxon>Micrococcales</taxon>
        <taxon>Microbacteriaceae</taxon>
        <taxon>Microbacterium</taxon>
    </lineage>
</organism>
<sequence>MQNEPAPGLPTARRIAAVVASRAVSAREVVEAHLARLEDLNPRLGAVTVAFADRARAEAASLDHDLAAGRDAGPLAGVPFTVKENIDLTWSATTNAWHGAEDAVPATDAVVVRRLRDAGAIPIGRGNMPDFGMRWDTDNDMFGRTLNPWDPERSAGGSSGGDAVAVATGMSTLGLGNDFGGSVRIPASAVGICGLRPSFGRVPRAAVREVPVALTLQQFSVNGPLARSVDDLALALDVLEGPDADDPVSAALTDPVLVPRRVGVVADPLGWGVDPEVAASVERAARALMDDGWELVDVDLPHLEETIVLWRRLACTDMLFSLGPDVLPLPLGRSASRFLRDSTAAAVPYESAHEYADAWARRAVIGAAWRRLQRDVPLILGPVSASRIGPPDYDLAGRGVGDRTSGGDAATMAWRDLRLTVAVNALGLPAVAVPAGLDASGMPTGVQVIGPPQGDRIALEAARAIEAVCGVPAPPSAKEGS</sequence>
<dbReference type="PROSITE" id="PS00571">
    <property type="entry name" value="AMIDASES"/>
    <property type="match status" value="1"/>
</dbReference>
<dbReference type="Pfam" id="PF01425">
    <property type="entry name" value="Amidase"/>
    <property type="match status" value="1"/>
</dbReference>
<proteinExistence type="inferred from homology"/>
<dbReference type="EMBL" id="JACHML010000001">
    <property type="protein sequence ID" value="MBB6392792.1"/>
    <property type="molecule type" value="Genomic_DNA"/>
</dbReference>
<evidence type="ECO:0000259" key="2">
    <source>
        <dbReference type="Pfam" id="PF01425"/>
    </source>
</evidence>
<feature type="domain" description="Amidase" evidence="2">
    <location>
        <begin position="28"/>
        <end position="456"/>
    </location>
</feature>